<comment type="caution">
    <text evidence="1">The sequence shown here is derived from an EMBL/GenBank/DDBJ whole genome shotgun (WGS) entry which is preliminary data.</text>
</comment>
<proteinExistence type="predicted"/>
<dbReference type="OrthoDB" id="289416at2759"/>
<accession>A0A7J7JTX3</accession>
<gene>
    <name evidence="1" type="ORF">EB796_012234</name>
</gene>
<organism evidence="1 2">
    <name type="scientific">Bugula neritina</name>
    <name type="common">Brown bryozoan</name>
    <name type="synonym">Sertularia neritina</name>
    <dbReference type="NCBI Taxonomy" id="10212"/>
    <lineage>
        <taxon>Eukaryota</taxon>
        <taxon>Metazoa</taxon>
        <taxon>Spiralia</taxon>
        <taxon>Lophotrochozoa</taxon>
        <taxon>Bryozoa</taxon>
        <taxon>Gymnolaemata</taxon>
        <taxon>Cheilostomatida</taxon>
        <taxon>Flustrina</taxon>
        <taxon>Buguloidea</taxon>
        <taxon>Bugulidae</taxon>
        <taxon>Bugula</taxon>
    </lineage>
</organism>
<name>A0A7J7JTX3_BUGNE</name>
<evidence type="ECO:0000313" key="2">
    <source>
        <dbReference type="Proteomes" id="UP000593567"/>
    </source>
</evidence>
<dbReference type="InterPro" id="IPR038800">
    <property type="entry name" value="CCDC17"/>
</dbReference>
<dbReference type="Proteomes" id="UP000593567">
    <property type="component" value="Unassembled WGS sequence"/>
</dbReference>
<evidence type="ECO:0000313" key="1">
    <source>
        <dbReference type="EMBL" id="KAF6029457.1"/>
    </source>
</evidence>
<reference evidence="1" key="1">
    <citation type="submission" date="2020-06" db="EMBL/GenBank/DDBJ databases">
        <title>Draft genome of Bugula neritina, a colonial animal packing powerful symbionts and potential medicines.</title>
        <authorList>
            <person name="Rayko M."/>
        </authorList>
    </citation>
    <scope>NUCLEOTIDE SEQUENCE [LARGE SCALE GENOMIC DNA]</scope>
    <source>
        <strain evidence="1">Kwan_BN1</strain>
    </source>
</reference>
<dbReference type="AlphaFoldDB" id="A0A7J7JTX3"/>
<dbReference type="EMBL" id="VXIV02001814">
    <property type="protein sequence ID" value="KAF6029457.1"/>
    <property type="molecule type" value="Genomic_DNA"/>
</dbReference>
<keyword evidence="2" id="KW-1185">Reference proteome</keyword>
<protein>
    <submittedName>
        <fullName evidence="1">CCDC17</fullName>
    </submittedName>
</protein>
<sequence length="304" mass="34310">MRHLKEHAKTLKAARKEILHKISLLQPPSGTEKEATVVKDEKTSNQQSHQFAIKELQDQMKLLRNKLLGRAPVLPSQSAGTQLIYQAKSQANPAAPKYQKHSYEGNSLTQEIRSLRQHYVSNGGTEPSIIDQLSDMILDAERLERGKQRQLSHSLPQTFGVSSSTTPNMAEELMAMEMENYRLQKELLLLENSNRKDSNSNPESTTQNLRTQAWLKVDLFNAKNTLLSGAWKVSFHLPPIRPDLPMSAMTSLPLYSDATLHLRVVNYKDSHSQSDSVISSANRVDYKFPLVMSTGETIPFSWDT</sequence>
<dbReference type="PANTHER" id="PTHR33820:SF2">
    <property type="entry name" value="COILED-COIL DOMAIN-CONTAINING PROTEIN 17"/>
    <property type="match status" value="1"/>
</dbReference>
<dbReference type="PANTHER" id="PTHR33820">
    <property type="entry name" value="COILED-COIL DOMAIN-CONTAINING PROTEIN 17"/>
    <property type="match status" value="1"/>
</dbReference>